<dbReference type="RefSeq" id="WP_006459090.1">
    <property type="nucleotide sequence ID" value="NZ_CP007030.1"/>
</dbReference>
<dbReference type="HOGENOM" id="CLU_007383_1_7_6"/>
<dbReference type="PANTHER" id="PTHR43245">
    <property type="entry name" value="BIFUNCTIONAL POLYMYXIN RESISTANCE PROTEIN ARNA"/>
    <property type="match status" value="1"/>
</dbReference>
<organism evidence="2 3">
    <name type="scientific">Thiomicrospira aerophila AL3</name>
    <dbReference type="NCBI Taxonomy" id="717772"/>
    <lineage>
        <taxon>Bacteria</taxon>
        <taxon>Pseudomonadati</taxon>
        <taxon>Pseudomonadota</taxon>
        <taxon>Gammaproteobacteria</taxon>
        <taxon>Thiotrichales</taxon>
        <taxon>Piscirickettsiaceae</taxon>
        <taxon>Thiomicrospira</taxon>
    </lineage>
</organism>
<dbReference type="KEGG" id="tao:THIAE_04295"/>
<evidence type="ECO:0000259" key="1">
    <source>
        <dbReference type="Pfam" id="PF01370"/>
    </source>
</evidence>
<name>W0DR67_9GAMM</name>
<sequence>MNKVLVIGASGSLGKGVIKEIKGQFDITGTYTSRYFEVEGVKTQQLDITDANQFDALDKDFDSVFLVAGAMPAMMKGYTPQHYIDVNTTGVLNVLEYCRKNNIKKLVYIMTFSDVSGSFYTGVPIQDDAPRTLTLTGDHAVYSITKVAACDLIEHYHQEYGLQTIILRIPTVYCNDDNFNYYVDGELKVKAYVQMIRSIVNNHSIQVWGDPSNAKDMPYIKDFAALVSKALLHPTAQGIFNAGTGHPVSLEELVETMIRVFSPSEAVTKEYLPSKPSQPNFTFDMTKTNTIFDFEPSWTLEKSLQDILDTLGMETFKG</sequence>
<dbReference type="eggNOG" id="COG0451">
    <property type="taxonomic scope" value="Bacteria"/>
</dbReference>
<dbReference type="OrthoDB" id="9801785at2"/>
<dbReference type="Gene3D" id="3.40.50.720">
    <property type="entry name" value="NAD(P)-binding Rossmann-like Domain"/>
    <property type="match status" value="1"/>
</dbReference>
<keyword evidence="3" id="KW-1185">Reference proteome</keyword>
<dbReference type="InterPro" id="IPR036291">
    <property type="entry name" value="NAD(P)-bd_dom_sf"/>
</dbReference>
<dbReference type="Pfam" id="PF01370">
    <property type="entry name" value="Epimerase"/>
    <property type="match status" value="1"/>
</dbReference>
<reference evidence="2 3" key="1">
    <citation type="submission" date="2013-12" db="EMBL/GenBank/DDBJ databases">
        <authorList>
            <consortium name="DOE Joint Genome Institute"/>
            <person name="Kappler U."/>
            <person name="Huntemann M."/>
            <person name="Han J."/>
            <person name="Chen A."/>
            <person name="Kyrpides N."/>
            <person name="Mavromatis K."/>
            <person name="Markowitz V."/>
            <person name="Palaniappan K."/>
            <person name="Ivanova N."/>
            <person name="Schaumberg A."/>
            <person name="Pati A."/>
            <person name="Liolios K."/>
            <person name="Nordberg H.P."/>
            <person name="Cantor M.N."/>
            <person name="Hua S.X."/>
            <person name="Woyke T."/>
        </authorList>
    </citation>
    <scope>NUCLEOTIDE SEQUENCE [LARGE SCALE GENOMIC DNA]</scope>
    <source>
        <strain evidence="3">AL2</strain>
    </source>
</reference>
<feature type="domain" description="NAD-dependent epimerase/dehydratase" evidence="1">
    <location>
        <begin position="4"/>
        <end position="243"/>
    </location>
</feature>
<dbReference type="InterPro" id="IPR001509">
    <property type="entry name" value="Epimerase_deHydtase"/>
</dbReference>
<protein>
    <submittedName>
        <fullName evidence="2">NAD-binding protein</fullName>
    </submittedName>
</protein>
<dbReference type="InterPro" id="IPR050177">
    <property type="entry name" value="Lipid_A_modif_metabolic_enz"/>
</dbReference>
<dbReference type="STRING" id="717772.THIAE_04295"/>
<evidence type="ECO:0000313" key="2">
    <source>
        <dbReference type="EMBL" id="AHF01115.1"/>
    </source>
</evidence>
<dbReference type="AlphaFoldDB" id="W0DR67"/>
<dbReference type="EMBL" id="CP007030">
    <property type="protein sequence ID" value="AHF01115.1"/>
    <property type="molecule type" value="Genomic_DNA"/>
</dbReference>
<accession>W0DR67</accession>
<dbReference type="InParanoid" id="W0DR67"/>
<proteinExistence type="predicted"/>
<dbReference type="SUPFAM" id="SSF51735">
    <property type="entry name" value="NAD(P)-binding Rossmann-fold domains"/>
    <property type="match status" value="1"/>
</dbReference>
<evidence type="ECO:0000313" key="3">
    <source>
        <dbReference type="Proteomes" id="UP000005380"/>
    </source>
</evidence>
<gene>
    <name evidence="2" type="ORF">THIAE_04295</name>
</gene>
<dbReference type="Proteomes" id="UP000005380">
    <property type="component" value="Chromosome"/>
</dbReference>